<name>A0AAF1D7P7_9PROT</name>
<dbReference type="Proteomes" id="UP000312102">
    <property type="component" value="Chromosome"/>
</dbReference>
<sequence length="307" mass="36487">MNTTLLCKFTPNHHHPILDRFLTIGQVESLKFSYEEFICYLLGVKPNPDYPFAAMDYQKNHKHYYLYADLVYLSLQRDTFFLEKKLTDDYTKDEIEKLCHALNETFEDETRVFVLNDKEQLFLELKKEPHIKTTSIAHIKRQSIDKFMPQGDEAMAWHAFMNEIQMFLFDHPLNQDRVQRGLLSPNSIWFSGGGLLPKSIQNPYTTIFSNNNFLKKALSIDAKISPKTLDIFHQDNINSNTFIAFEDDKEIDRILEIIWNNFKKRKIKHLDIYVSYQGELLHIHNRFIQLLKLWKKTNTVENYFNVH</sequence>
<dbReference type="AlphaFoldDB" id="A0AAF1D7P7"/>
<dbReference type="EMBL" id="CP040986">
    <property type="protein sequence ID" value="QDD13708.1"/>
    <property type="molecule type" value="Genomic_DNA"/>
</dbReference>
<dbReference type="KEGG" id="mrk:FIT61_04565"/>
<dbReference type="Pfam" id="PF10143">
    <property type="entry name" value="PhosphMutase"/>
    <property type="match status" value="1"/>
</dbReference>
<organism evidence="1 2">
    <name type="scientific">Candidatus Methylopumilus rimovensis</name>
    <dbReference type="NCBI Taxonomy" id="2588535"/>
    <lineage>
        <taxon>Bacteria</taxon>
        <taxon>Pseudomonadati</taxon>
        <taxon>Pseudomonadota</taxon>
        <taxon>Betaproteobacteria</taxon>
        <taxon>Nitrosomonadales</taxon>
        <taxon>Methylophilaceae</taxon>
        <taxon>Candidatus Methylopumilus</taxon>
    </lineage>
</organism>
<gene>
    <name evidence="1" type="ORF">FIT61_04565</name>
</gene>
<proteinExistence type="predicted"/>
<protein>
    <submittedName>
        <fullName evidence="1">Uncharacterized protein</fullName>
    </submittedName>
</protein>
<evidence type="ECO:0000313" key="1">
    <source>
        <dbReference type="EMBL" id="QDD13708.1"/>
    </source>
</evidence>
<dbReference type="InterPro" id="IPR004456">
    <property type="entry name" value="Pglycerate_mutase_ApgM"/>
</dbReference>
<reference evidence="1 2" key="1">
    <citation type="journal article" date="2019" name="ISME J.">
        <title>Evolution in action: habitat transition from sediment to the pelagial leads to genome streamlining in Methylophilaceae.</title>
        <authorList>
            <person name="Salcher M."/>
            <person name="Schaefle D."/>
            <person name="Kaspar M."/>
            <person name="Neuenschwander S.M."/>
            <person name="Ghai R."/>
        </authorList>
    </citation>
    <scope>NUCLEOTIDE SEQUENCE [LARGE SCALE GENOMIC DNA]</scope>
    <source>
        <strain evidence="1 2">MMS-RI-1</strain>
    </source>
</reference>
<keyword evidence="2" id="KW-1185">Reference proteome</keyword>
<accession>A0AAF1D7P7</accession>
<evidence type="ECO:0000313" key="2">
    <source>
        <dbReference type="Proteomes" id="UP000312102"/>
    </source>
</evidence>
<dbReference type="RefSeq" id="WP_139883537.1">
    <property type="nucleotide sequence ID" value="NZ_CP040986.1"/>
</dbReference>
<dbReference type="GO" id="GO:0004619">
    <property type="term" value="F:phosphoglycerate mutase activity"/>
    <property type="evidence" value="ECO:0007669"/>
    <property type="project" value="InterPro"/>
</dbReference>